<evidence type="ECO:0000256" key="1">
    <source>
        <dbReference type="SAM" id="MobiDB-lite"/>
    </source>
</evidence>
<proteinExistence type="predicted"/>
<feature type="compositionally biased region" description="Basic and acidic residues" evidence="1">
    <location>
        <begin position="68"/>
        <end position="87"/>
    </location>
</feature>
<dbReference type="EMBL" id="JACXVP010000007">
    <property type="protein sequence ID" value="KAG5595316.1"/>
    <property type="molecule type" value="Genomic_DNA"/>
</dbReference>
<name>A0A9J5Y7S1_SOLCO</name>
<evidence type="ECO:0000313" key="2">
    <source>
        <dbReference type="EMBL" id="KAG5595316.1"/>
    </source>
</evidence>
<dbReference type="AlphaFoldDB" id="A0A9J5Y7S1"/>
<feature type="region of interest" description="Disordered" evidence="1">
    <location>
        <begin position="228"/>
        <end position="291"/>
    </location>
</feature>
<evidence type="ECO:0000313" key="3">
    <source>
        <dbReference type="Proteomes" id="UP000824120"/>
    </source>
</evidence>
<accession>A0A9J5Y7S1</accession>
<protein>
    <submittedName>
        <fullName evidence="2">Uncharacterized protein</fullName>
    </submittedName>
</protein>
<sequence length="291" mass="33927">MTKTRGGIVKRFVPKPSKNKKRKAEEISRSSKKIVVEELKSNSDSDTMVEIDNYEDRSAQATNDVESSEEKTNRGDEESSRDSRDTRDEDDDPLSLPICAREISGFPHLGKYAKKSLDSPLPIPHLLRWHMTKSNNIIEGDPFKYKGRNTKKNKDDNLCERVASLELSMMKIVAFIRDEKLRRAQKNKKNDVDDGEILLLPIVDEDLVAVTYFVEEVNEVVEDINKGEKEQKEEKMEEKQEKLEEKKQEKERMEEKEKKLEEKKKKEVGREENKEEEIEVKKEEEKKRGEA</sequence>
<feature type="compositionally biased region" description="Basic and acidic residues" evidence="1">
    <location>
        <begin position="23"/>
        <end position="43"/>
    </location>
</feature>
<gene>
    <name evidence="2" type="ORF">H5410_036548</name>
</gene>
<reference evidence="2 3" key="1">
    <citation type="submission" date="2020-09" db="EMBL/GenBank/DDBJ databases">
        <title>De no assembly of potato wild relative species, Solanum commersonii.</title>
        <authorList>
            <person name="Cho K."/>
        </authorList>
    </citation>
    <scope>NUCLEOTIDE SEQUENCE [LARGE SCALE GENOMIC DNA]</scope>
    <source>
        <strain evidence="2">LZ3.2</strain>
        <tissue evidence="2">Leaf</tissue>
    </source>
</reference>
<organism evidence="2 3">
    <name type="scientific">Solanum commersonii</name>
    <name type="common">Commerson's wild potato</name>
    <name type="synonym">Commerson's nightshade</name>
    <dbReference type="NCBI Taxonomy" id="4109"/>
    <lineage>
        <taxon>Eukaryota</taxon>
        <taxon>Viridiplantae</taxon>
        <taxon>Streptophyta</taxon>
        <taxon>Embryophyta</taxon>
        <taxon>Tracheophyta</taxon>
        <taxon>Spermatophyta</taxon>
        <taxon>Magnoliopsida</taxon>
        <taxon>eudicotyledons</taxon>
        <taxon>Gunneridae</taxon>
        <taxon>Pentapetalae</taxon>
        <taxon>asterids</taxon>
        <taxon>lamiids</taxon>
        <taxon>Solanales</taxon>
        <taxon>Solanaceae</taxon>
        <taxon>Solanoideae</taxon>
        <taxon>Solaneae</taxon>
        <taxon>Solanum</taxon>
    </lineage>
</organism>
<dbReference type="Proteomes" id="UP000824120">
    <property type="component" value="Chromosome 7"/>
</dbReference>
<feature type="region of interest" description="Disordered" evidence="1">
    <location>
        <begin position="1"/>
        <end position="96"/>
    </location>
</feature>
<keyword evidence="3" id="KW-1185">Reference proteome</keyword>
<comment type="caution">
    <text evidence="2">The sequence shown here is derived from an EMBL/GenBank/DDBJ whole genome shotgun (WGS) entry which is preliminary data.</text>
</comment>